<feature type="transmembrane region" description="Helical" evidence="1">
    <location>
        <begin position="73"/>
        <end position="99"/>
    </location>
</feature>
<dbReference type="Proteomes" id="UP000520767">
    <property type="component" value="Unassembled WGS sequence"/>
</dbReference>
<dbReference type="PANTHER" id="PTHR35335">
    <property type="entry name" value="UPF0716 PROTEIN FXSA"/>
    <property type="match status" value="1"/>
</dbReference>
<dbReference type="AlphaFoldDB" id="A0A7W7PZN7"/>
<gene>
    <name evidence="2" type="ORF">FHR82_000383</name>
</gene>
<keyword evidence="1" id="KW-0812">Transmembrane</keyword>
<protein>
    <submittedName>
        <fullName evidence="2">UPF0716 protein FxsA</fullName>
    </submittedName>
</protein>
<organism evidence="2 3">
    <name type="scientific">Actinophytocola algeriensis</name>
    <dbReference type="NCBI Taxonomy" id="1768010"/>
    <lineage>
        <taxon>Bacteria</taxon>
        <taxon>Bacillati</taxon>
        <taxon>Actinomycetota</taxon>
        <taxon>Actinomycetes</taxon>
        <taxon>Pseudonocardiales</taxon>
        <taxon>Pseudonocardiaceae</taxon>
    </lineage>
</organism>
<keyword evidence="1" id="KW-1133">Transmembrane helix</keyword>
<reference evidence="2 3" key="1">
    <citation type="submission" date="2020-08" db="EMBL/GenBank/DDBJ databases">
        <title>Genomic Encyclopedia of Type Strains, Phase III (KMG-III): the genomes of soil and plant-associated and newly described type strains.</title>
        <authorList>
            <person name="Whitman W."/>
        </authorList>
    </citation>
    <scope>NUCLEOTIDE SEQUENCE [LARGE SCALE GENOMIC DNA]</scope>
    <source>
        <strain evidence="2 3">CECT 8960</strain>
    </source>
</reference>
<keyword evidence="3" id="KW-1185">Reference proteome</keyword>
<accession>A0A7W7PZN7</accession>
<dbReference type="InterPro" id="IPR007313">
    <property type="entry name" value="FxsA"/>
</dbReference>
<evidence type="ECO:0000256" key="1">
    <source>
        <dbReference type="SAM" id="Phobius"/>
    </source>
</evidence>
<dbReference type="RefSeq" id="WP_184808459.1">
    <property type="nucleotide sequence ID" value="NZ_JACHJQ010000001.1"/>
</dbReference>
<name>A0A7W7PZN7_9PSEU</name>
<proteinExistence type="predicted"/>
<evidence type="ECO:0000313" key="2">
    <source>
        <dbReference type="EMBL" id="MBB4904173.1"/>
    </source>
</evidence>
<comment type="caution">
    <text evidence="2">The sequence shown here is derived from an EMBL/GenBank/DDBJ whole genome shotgun (WGS) entry which is preliminary data.</text>
</comment>
<feature type="transmembrane region" description="Helical" evidence="1">
    <location>
        <begin position="26"/>
        <end position="45"/>
    </location>
</feature>
<evidence type="ECO:0000313" key="3">
    <source>
        <dbReference type="Proteomes" id="UP000520767"/>
    </source>
</evidence>
<dbReference type="GO" id="GO:0016020">
    <property type="term" value="C:membrane"/>
    <property type="evidence" value="ECO:0007669"/>
    <property type="project" value="InterPro"/>
</dbReference>
<dbReference type="NCBIfam" id="NF008528">
    <property type="entry name" value="PRK11463.1-2"/>
    <property type="match status" value="1"/>
</dbReference>
<sequence>MPVFVLLLIAVVAEFAVIIAVGQAVGALWTILLLIAVSMAGVALLRRQGTRTLTSFSEALRNRRDPSPEMADGMLIGVAAALVLFPGFLSDVAALLLLFPPTRAVVRKRLLSRAAARTRVVRHDVVDGEVVANPVRDDSADDSPFVIDAPVIEQRRPGDN</sequence>
<dbReference type="Pfam" id="PF04186">
    <property type="entry name" value="FxsA"/>
    <property type="match status" value="1"/>
</dbReference>
<dbReference type="EMBL" id="JACHJQ010000001">
    <property type="protein sequence ID" value="MBB4904173.1"/>
    <property type="molecule type" value="Genomic_DNA"/>
</dbReference>
<keyword evidence="1" id="KW-0472">Membrane</keyword>
<dbReference type="PANTHER" id="PTHR35335:SF1">
    <property type="entry name" value="UPF0716 PROTEIN FXSA"/>
    <property type="match status" value="1"/>
</dbReference>